<feature type="region of interest" description="Disordered" evidence="1">
    <location>
        <begin position="219"/>
        <end position="265"/>
    </location>
</feature>
<name>A0ABD3HJE1_9MARC</name>
<accession>A0ABD3HJE1</accession>
<feature type="compositionally biased region" description="Basic residues" evidence="1">
    <location>
        <begin position="98"/>
        <end position="116"/>
    </location>
</feature>
<organism evidence="3 4">
    <name type="scientific">Riccia sorocarpa</name>
    <dbReference type="NCBI Taxonomy" id="122646"/>
    <lineage>
        <taxon>Eukaryota</taxon>
        <taxon>Viridiplantae</taxon>
        <taxon>Streptophyta</taxon>
        <taxon>Embryophyta</taxon>
        <taxon>Marchantiophyta</taxon>
        <taxon>Marchantiopsida</taxon>
        <taxon>Marchantiidae</taxon>
        <taxon>Marchantiales</taxon>
        <taxon>Ricciaceae</taxon>
        <taxon>Riccia</taxon>
    </lineage>
</organism>
<dbReference type="InterPro" id="IPR005135">
    <property type="entry name" value="Endo/exonuclease/phosphatase"/>
</dbReference>
<dbReference type="InterPro" id="IPR036691">
    <property type="entry name" value="Endo/exonu/phosph_ase_sf"/>
</dbReference>
<feature type="compositionally biased region" description="Low complexity" evidence="1">
    <location>
        <begin position="79"/>
        <end position="95"/>
    </location>
</feature>
<gene>
    <name evidence="3" type="ORF">R1sor_016573</name>
</gene>
<feature type="compositionally biased region" description="Basic and acidic residues" evidence="1">
    <location>
        <begin position="182"/>
        <end position="191"/>
    </location>
</feature>
<dbReference type="Pfam" id="PF03372">
    <property type="entry name" value="Exo_endo_phos"/>
    <property type="match status" value="1"/>
</dbReference>
<proteinExistence type="predicted"/>
<feature type="region of interest" description="Disordered" evidence="1">
    <location>
        <begin position="132"/>
        <end position="198"/>
    </location>
</feature>
<dbReference type="EMBL" id="JBJQOH010000004">
    <property type="protein sequence ID" value="KAL3690264.1"/>
    <property type="molecule type" value="Genomic_DNA"/>
</dbReference>
<reference evidence="3 4" key="1">
    <citation type="submission" date="2024-09" db="EMBL/GenBank/DDBJ databases">
        <title>Chromosome-scale assembly of Riccia sorocarpa.</title>
        <authorList>
            <person name="Paukszto L."/>
        </authorList>
    </citation>
    <scope>NUCLEOTIDE SEQUENCE [LARGE SCALE GENOMIC DNA]</scope>
    <source>
        <strain evidence="3">LP-2024</strain>
        <tissue evidence="3">Aerial parts of the thallus</tissue>
    </source>
</reference>
<evidence type="ECO:0000313" key="3">
    <source>
        <dbReference type="EMBL" id="KAL3690264.1"/>
    </source>
</evidence>
<protein>
    <recommendedName>
        <fullName evidence="2">Endonuclease/exonuclease/phosphatase domain-containing protein</fullName>
    </recommendedName>
</protein>
<dbReference type="Gene3D" id="3.60.10.10">
    <property type="entry name" value="Endonuclease/exonuclease/phosphatase"/>
    <property type="match status" value="1"/>
</dbReference>
<sequence length="984" mass="112188">MRSGSGGVPGKSLPEMNQFAVLEEVDMKSYMQKCIYDFIVKEKVDIPIATSAQNEGSEGDVMVNETEPRGGNHRQENISRSPSQRSSESKSASPKMTKQPRTKGGKNRKVLTERRKKSLVFPDEVIDLSVEVTEASHGMEEQGNVVEKVDSMDTGENKVEKVEDDTPENSSKAQETPAEDLEPTRSQEHLEPVNPFHSDFSVLSAGPINQDFAEETLFTGDMLEQERFRRSPKMKEESSEGRSSSGKYKSGKKKGKKTGPKEVSSMGLSCSFLGKRRVLSELDPKGFRLADKPTNFLDLEEERFRTRKMSDDISWNIRGVARPRKARAVKARLNKDAKAALVIALEEVKGSSWQIQRWLAVVSKNGRVIFDKPTGSIGGTALIVQEGIDVLASGVSGRGRLAWAKTQVGQMQIGFISVHAPNKRRLRVSFWQEVRRLISDGGQWVVLGDYNHVELPEDSRGRSAVLKGREERLWKQMCLDFGLVDGYFCAASIEGPRFTRIAKKVTRFDYARLDRIYISGGASWLDHVKTICHKGFSALSDHIPVVGELQLTPVVASRKPENYFKFNQYDFRDPEVMRKAREVWEQENAHVKDDRRRWLRAWQRVQYVVKEARVQKAKQRREEGNLAHEVEWRRAQLQDDASEVECEALAEAEKRLKTFELQEARIWRLRSRDKWMSEDDAPSRYFFAKLRAKWARESLDALQLEDGDVTTDKEVILAEIQKFYQLLYTREAETVERGTAREEVMALIKNKVTDEESMKVAEIPEKDEVEKVVFGMKRNKAPGADGLTVEVVSHCWEFVGECCVKMVRTVWVKRRFDALLLSGLRISEAPTVDKLLQVWFGFRKYLRLMEENPVVPGALPVASLDKIWKLKSGAESDMIKTLITAARQEKKPTALDFFLAEHKENPILFLLLMIHCQYCWKERNRVIFDGGLSRESMMEIILSVKGEIQVMAKQRSGDKRVEFNAKSAREIAKMEEELRNCANA</sequence>
<dbReference type="AlphaFoldDB" id="A0ABD3HJE1"/>
<feature type="compositionally biased region" description="Basic and acidic residues" evidence="1">
    <location>
        <begin position="147"/>
        <end position="161"/>
    </location>
</feature>
<feature type="compositionally biased region" description="Basic and acidic residues" evidence="1">
    <location>
        <begin position="66"/>
        <end position="77"/>
    </location>
</feature>
<comment type="caution">
    <text evidence="3">The sequence shown here is derived from an EMBL/GenBank/DDBJ whole genome shotgun (WGS) entry which is preliminary data.</text>
</comment>
<feature type="region of interest" description="Disordered" evidence="1">
    <location>
        <begin position="51"/>
        <end position="116"/>
    </location>
</feature>
<evidence type="ECO:0000256" key="1">
    <source>
        <dbReference type="SAM" id="MobiDB-lite"/>
    </source>
</evidence>
<feature type="domain" description="Endonuclease/exonuclease/phosphatase" evidence="2">
    <location>
        <begin position="313"/>
        <end position="542"/>
    </location>
</feature>
<dbReference type="Proteomes" id="UP001633002">
    <property type="component" value="Unassembled WGS sequence"/>
</dbReference>
<dbReference type="SUPFAM" id="SSF56219">
    <property type="entry name" value="DNase I-like"/>
    <property type="match status" value="1"/>
</dbReference>
<keyword evidence="4" id="KW-1185">Reference proteome</keyword>
<feature type="compositionally biased region" description="Basic residues" evidence="1">
    <location>
        <begin position="249"/>
        <end position="258"/>
    </location>
</feature>
<evidence type="ECO:0000313" key="4">
    <source>
        <dbReference type="Proteomes" id="UP001633002"/>
    </source>
</evidence>
<evidence type="ECO:0000259" key="2">
    <source>
        <dbReference type="Pfam" id="PF03372"/>
    </source>
</evidence>
<feature type="compositionally biased region" description="Basic and acidic residues" evidence="1">
    <location>
        <begin position="224"/>
        <end position="240"/>
    </location>
</feature>